<dbReference type="AlphaFoldDB" id="A0AAW1R055"/>
<dbReference type="EMBL" id="JALJOS010000019">
    <property type="protein sequence ID" value="KAK9827178.1"/>
    <property type="molecule type" value="Genomic_DNA"/>
</dbReference>
<keyword evidence="4" id="KW-1185">Reference proteome</keyword>
<accession>A0AAW1R055</accession>
<evidence type="ECO:0000313" key="3">
    <source>
        <dbReference type="EMBL" id="KAK9827178.1"/>
    </source>
</evidence>
<protein>
    <recommendedName>
        <fullName evidence="5">Secreted protein</fullName>
    </recommendedName>
</protein>
<evidence type="ECO:0008006" key="5">
    <source>
        <dbReference type="Google" id="ProtNLM"/>
    </source>
</evidence>
<feature type="signal peptide" evidence="2">
    <location>
        <begin position="1"/>
        <end position="22"/>
    </location>
</feature>
<comment type="caution">
    <text evidence="3">The sequence shown here is derived from an EMBL/GenBank/DDBJ whole genome shotgun (WGS) entry which is preliminary data.</text>
</comment>
<reference evidence="3 4" key="1">
    <citation type="journal article" date="2024" name="Nat. Commun.">
        <title>Phylogenomics reveals the evolutionary origins of lichenization in chlorophyte algae.</title>
        <authorList>
            <person name="Puginier C."/>
            <person name="Libourel C."/>
            <person name="Otte J."/>
            <person name="Skaloud P."/>
            <person name="Haon M."/>
            <person name="Grisel S."/>
            <person name="Petersen M."/>
            <person name="Berrin J.G."/>
            <person name="Delaux P.M."/>
            <person name="Dal Grande F."/>
            <person name="Keller J."/>
        </authorList>
    </citation>
    <scope>NUCLEOTIDE SEQUENCE [LARGE SCALE GENOMIC DNA]</scope>
    <source>
        <strain evidence="3 4">SAG 2145</strain>
    </source>
</reference>
<dbReference type="Proteomes" id="UP001438707">
    <property type="component" value="Unassembled WGS sequence"/>
</dbReference>
<evidence type="ECO:0000256" key="1">
    <source>
        <dbReference type="SAM" id="MobiDB-lite"/>
    </source>
</evidence>
<feature type="compositionally biased region" description="Pro residues" evidence="1">
    <location>
        <begin position="32"/>
        <end position="43"/>
    </location>
</feature>
<organism evidence="3 4">
    <name type="scientific">Apatococcus lobatus</name>
    <dbReference type="NCBI Taxonomy" id="904363"/>
    <lineage>
        <taxon>Eukaryota</taxon>
        <taxon>Viridiplantae</taxon>
        <taxon>Chlorophyta</taxon>
        <taxon>core chlorophytes</taxon>
        <taxon>Trebouxiophyceae</taxon>
        <taxon>Chlorellales</taxon>
        <taxon>Chlorellaceae</taxon>
        <taxon>Apatococcus</taxon>
    </lineage>
</organism>
<sequence>MHIVTGIVLALGALTLVKLFHASWLCDREHPSPPSPPVGPLVPPEQAQRPAQAVPYSTFPGDANNPLTQPGLLKPQPPTSADAFIPLPPVKM</sequence>
<proteinExistence type="predicted"/>
<gene>
    <name evidence="3" type="ORF">WJX74_009306</name>
</gene>
<evidence type="ECO:0000256" key="2">
    <source>
        <dbReference type="SAM" id="SignalP"/>
    </source>
</evidence>
<evidence type="ECO:0000313" key="4">
    <source>
        <dbReference type="Proteomes" id="UP001438707"/>
    </source>
</evidence>
<name>A0AAW1R055_9CHLO</name>
<feature type="chain" id="PRO_5043968389" description="Secreted protein" evidence="2">
    <location>
        <begin position="23"/>
        <end position="92"/>
    </location>
</feature>
<keyword evidence="2" id="KW-0732">Signal</keyword>
<feature type="region of interest" description="Disordered" evidence="1">
    <location>
        <begin position="28"/>
        <end position="92"/>
    </location>
</feature>